<gene>
    <name evidence="2" type="ORF">A3A69_01735</name>
</gene>
<reference evidence="2 3" key="1">
    <citation type="journal article" date="2016" name="Nat. Commun.">
        <title>Thousands of microbial genomes shed light on interconnected biogeochemical processes in an aquifer system.</title>
        <authorList>
            <person name="Anantharaman K."/>
            <person name="Brown C.T."/>
            <person name="Hug L.A."/>
            <person name="Sharon I."/>
            <person name="Castelle C.J."/>
            <person name="Probst A.J."/>
            <person name="Thomas B.C."/>
            <person name="Singh A."/>
            <person name="Wilkins M.J."/>
            <person name="Karaoz U."/>
            <person name="Brodie E.L."/>
            <person name="Williams K.H."/>
            <person name="Hubbard S.S."/>
            <person name="Banfield J.F."/>
        </authorList>
    </citation>
    <scope>NUCLEOTIDE SEQUENCE [LARGE SCALE GENOMIC DNA]</scope>
</reference>
<evidence type="ECO:0000256" key="1">
    <source>
        <dbReference type="SAM" id="Phobius"/>
    </source>
</evidence>
<dbReference type="EMBL" id="MEVF01000019">
    <property type="protein sequence ID" value="OGC49588.1"/>
    <property type="molecule type" value="Genomic_DNA"/>
</dbReference>
<evidence type="ECO:0000313" key="3">
    <source>
        <dbReference type="Proteomes" id="UP000177458"/>
    </source>
</evidence>
<accession>A0A1F4UXC8</accession>
<organism evidence="2 3">
    <name type="scientific">candidate division WWE3 bacterium RIFCSPLOWO2_01_FULL_37_15</name>
    <dbReference type="NCBI Taxonomy" id="1802622"/>
    <lineage>
        <taxon>Bacteria</taxon>
        <taxon>Katanobacteria</taxon>
    </lineage>
</organism>
<sequence>MVTDSFSSLLLGQQYVPQNHTLAFGVEYGNSIYYNPLALGLANPNLPQVAGTSAVPSIQSLQILNSNEVGFALFVFSLSALAALLYFWWQKKGVAKNELS</sequence>
<evidence type="ECO:0000313" key="2">
    <source>
        <dbReference type="EMBL" id="OGC49588.1"/>
    </source>
</evidence>
<protein>
    <submittedName>
        <fullName evidence="2">Uncharacterized protein</fullName>
    </submittedName>
</protein>
<feature type="transmembrane region" description="Helical" evidence="1">
    <location>
        <begin position="69"/>
        <end position="89"/>
    </location>
</feature>
<dbReference type="AlphaFoldDB" id="A0A1F4UXC8"/>
<name>A0A1F4UXC8_UNCKA</name>
<keyword evidence="1" id="KW-1133">Transmembrane helix</keyword>
<keyword evidence="1" id="KW-0812">Transmembrane</keyword>
<proteinExistence type="predicted"/>
<keyword evidence="1" id="KW-0472">Membrane</keyword>
<comment type="caution">
    <text evidence="2">The sequence shown here is derived from an EMBL/GenBank/DDBJ whole genome shotgun (WGS) entry which is preliminary data.</text>
</comment>
<dbReference type="Proteomes" id="UP000177458">
    <property type="component" value="Unassembled WGS sequence"/>
</dbReference>